<reference evidence="1 2" key="1">
    <citation type="journal article" date="2021" name="Hortic Res">
        <title>High-quality reference genome and annotation aids understanding of berry development for evergreen blueberry (Vaccinium darrowii).</title>
        <authorList>
            <person name="Yu J."/>
            <person name="Hulse-Kemp A.M."/>
            <person name="Babiker E."/>
            <person name="Staton M."/>
        </authorList>
    </citation>
    <scope>NUCLEOTIDE SEQUENCE [LARGE SCALE GENOMIC DNA]</scope>
    <source>
        <strain evidence="2">cv. NJ 8807/NJ 8810</strain>
        <tissue evidence="1">Young leaf</tissue>
    </source>
</reference>
<dbReference type="Proteomes" id="UP000828048">
    <property type="component" value="Chromosome 10"/>
</dbReference>
<comment type="caution">
    <text evidence="1">The sequence shown here is derived from an EMBL/GenBank/DDBJ whole genome shotgun (WGS) entry which is preliminary data.</text>
</comment>
<keyword evidence="2" id="KW-1185">Reference proteome</keyword>
<gene>
    <name evidence="1" type="ORF">Vadar_032746</name>
</gene>
<evidence type="ECO:0000313" key="2">
    <source>
        <dbReference type="Proteomes" id="UP000828048"/>
    </source>
</evidence>
<sequence>MAAPLQLLTLAFILLSTTASTASTASPLPPPQSPSSYPDQTHPLHLFGPILSTLGFNNFASAAPSLSNTTTTWRGPITVFAPTDSSLLTCSTCSLPLLLHEHTVPGLFPLAYMRTLAFGTKIETLAPGKCLTITTTSSTHNNNASSKIFVGGVEITHPDLYNDGLVVVHALRGFISHLSPFSCNIERMTSLSFLPPPQPQTIQDTSFVMRMMLRDAMLRLRISGYSIVAIALRVKWPDLVDLKAVTVFALNDATIFSSGGHEYVTSFRFHVVPNRLLMAGDLERLPAGTVLPTLNQGQDLVVTSGGVPLAPVRINYVRIERPDLMFNLKMVIHGLSMPFPHLNLTAVIGAGQNGRSAYDAGGSEWAGNSDVSYSMAPPSSGIKWTDEIEDHHGL</sequence>
<accession>A0ACB7XLJ6</accession>
<proteinExistence type="predicted"/>
<evidence type="ECO:0000313" key="1">
    <source>
        <dbReference type="EMBL" id="KAH7841658.1"/>
    </source>
</evidence>
<dbReference type="EMBL" id="CM037160">
    <property type="protein sequence ID" value="KAH7841658.1"/>
    <property type="molecule type" value="Genomic_DNA"/>
</dbReference>
<name>A0ACB7XLJ6_9ERIC</name>
<protein>
    <submittedName>
        <fullName evidence="1">Uncharacterized protein</fullName>
    </submittedName>
</protein>
<organism evidence="1 2">
    <name type="scientific">Vaccinium darrowii</name>
    <dbReference type="NCBI Taxonomy" id="229202"/>
    <lineage>
        <taxon>Eukaryota</taxon>
        <taxon>Viridiplantae</taxon>
        <taxon>Streptophyta</taxon>
        <taxon>Embryophyta</taxon>
        <taxon>Tracheophyta</taxon>
        <taxon>Spermatophyta</taxon>
        <taxon>Magnoliopsida</taxon>
        <taxon>eudicotyledons</taxon>
        <taxon>Gunneridae</taxon>
        <taxon>Pentapetalae</taxon>
        <taxon>asterids</taxon>
        <taxon>Ericales</taxon>
        <taxon>Ericaceae</taxon>
        <taxon>Vaccinioideae</taxon>
        <taxon>Vaccinieae</taxon>
        <taxon>Vaccinium</taxon>
    </lineage>
</organism>